<dbReference type="RefSeq" id="WP_162361629.1">
    <property type="nucleotide sequence ID" value="NZ_CP047591.1"/>
</dbReference>
<keyword evidence="1" id="KW-1133">Transmembrane helix</keyword>
<name>A0A6P1MLJ4_9FIRM</name>
<feature type="transmembrane region" description="Helical" evidence="1">
    <location>
        <begin position="112"/>
        <end position="138"/>
    </location>
</feature>
<evidence type="ECO:0000313" key="2">
    <source>
        <dbReference type="EMBL" id="QHI71855.1"/>
    </source>
</evidence>
<accession>A0A6P1MLJ4</accession>
<dbReference type="EMBL" id="CP047591">
    <property type="protein sequence ID" value="QHI71855.1"/>
    <property type="molecule type" value="Genomic_DNA"/>
</dbReference>
<keyword evidence="1" id="KW-0812">Transmembrane</keyword>
<organism evidence="2 3">
    <name type="scientific">Aminipila terrae</name>
    <dbReference type="NCBI Taxonomy" id="2697030"/>
    <lineage>
        <taxon>Bacteria</taxon>
        <taxon>Bacillati</taxon>
        <taxon>Bacillota</taxon>
        <taxon>Clostridia</taxon>
        <taxon>Peptostreptococcales</taxon>
        <taxon>Anaerovoracaceae</taxon>
        <taxon>Aminipila</taxon>
    </lineage>
</organism>
<keyword evidence="1" id="KW-0472">Membrane</keyword>
<dbReference type="AlphaFoldDB" id="A0A6P1MLJ4"/>
<feature type="transmembrane region" description="Helical" evidence="1">
    <location>
        <begin position="144"/>
        <end position="169"/>
    </location>
</feature>
<gene>
    <name evidence="2" type="ORF">Ami3637_05150</name>
</gene>
<feature type="transmembrane region" description="Helical" evidence="1">
    <location>
        <begin position="83"/>
        <end position="100"/>
    </location>
</feature>
<dbReference type="KEGG" id="amic:Ami3637_05150"/>
<evidence type="ECO:0000313" key="3">
    <source>
        <dbReference type="Proteomes" id="UP000463883"/>
    </source>
</evidence>
<sequence>MGKDTPMKSKNNKIVALGGVLLALSLVALYAASFVPGFEITLYTVSSVFVPIMMIESRGKGGWILYIACSIMSLLLLPNKLAAFPYIFFFGIYGIIKYYIEKIKNSAAQLSLKFLVFTTIMVVAYRFFYSIFFSVITLKDMSPVILLIMGELFFLVYDIILTGIINYYYRRFYGRI</sequence>
<proteinExistence type="predicted"/>
<dbReference type="Proteomes" id="UP000463883">
    <property type="component" value="Chromosome"/>
</dbReference>
<feature type="transmembrane region" description="Helical" evidence="1">
    <location>
        <begin position="12"/>
        <end position="32"/>
    </location>
</feature>
<keyword evidence="3" id="KW-1185">Reference proteome</keyword>
<evidence type="ECO:0008006" key="4">
    <source>
        <dbReference type="Google" id="ProtNLM"/>
    </source>
</evidence>
<evidence type="ECO:0000256" key="1">
    <source>
        <dbReference type="SAM" id="Phobius"/>
    </source>
</evidence>
<protein>
    <recommendedName>
        <fullName evidence="4">DUF2232 domain-containing protein</fullName>
    </recommendedName>
</protein>
<reference evidence="2 3" key="1">
    <citation type="submission" date="2020-01" db="EMBL/GenBank/DDBJ databases">
        <title>Genomic analysis of Aminipila sp. CBA3637.</title>
        <authorList>
            <person name="Kim Y.B."/>
            <person name="Roh S.W."/>
        </authorList>
    </citation>
    <scope>NUCLEOTIDE SEQUENCE [LARGE SCALE GENOMIC DNA]</scope>
    <source>
        <strain evidence="2 3">CBA3637</strain>
    </source>
</reference>